<organism evidence="1 2">
    <name type="scientific">Caerostris extrusa</name>
    <name type="common">Bark spider</name>
    <name type="synonym">Caerostris bankana</name>
    <dbReference type="NCBI Taxonomy" id="172846"/>
    <lineage>
        <taxon>Eukaryota</taxon>
        <taxon>Metazoa</taxon>
        <taxon>Ecdysozoa</taxon>
        <taxon>Arthropoda</taxon>
        <taxon>Chelicerata</taxon>
        <taxon>Arachnida</taxon>
        <taxon>Araneae</taxon>
        <taxon>Araneomorphae</taxon>
        <taxon>Entelegynae</taxon>
        <taxon>Araneoidea</taxon>
        <taxon>Araneidae</taxon>
        <taxon>Caerostris</taxon>
    </lineage>
</organism>
<dbReference type="EMBL" id="BPLR01011862">
    <property type="protein sequence ID" value="GIY49650.1"/>
    <property type="molecule type" value="Genomic_DNA"/>
</dbReference>
<accession>A0AAV4TUP1</accession>
<gene>
    <name evidence="1" type="ORF">CEXT_42841</name>
</gene>
<proteinExistence type="predicted"/>
<protein>
    <submittedName>
        <fullName evidence="1">Uncharacterized protein</fullName>
    </submittedName>
</protein>
<dbReference type="AlphaFoldDB" id="A0AAV4TUP1"/>
<reference evidence="1 2" key="1">
    <citation type="submission" date="2021-06" db="EMBL/GenBank/DDBJ databases">
        <title>Caerostris extrusa draft genome.</title>
        <authorList>
            <person name="Kono N."/>
            <person name="Arakawa K."/>
        </authorList>
    </citation>
    <scope>NUCLEOTIDE SEQUENCE [LARGE SCALE GENOMIC DNA]</scope>
</reference>
<comment type="caution">
    <text evidence="1">The sequence shown here is derived from an EMBL/GenBank/DDBJ whole genome shotgun (WGS) entry which is preliminary data.</text>
</comment>
<keyword evidence="2" id="KW-1185">Reference proteome</keyword>
<sequence>MEIPQSDLPLPLPRNASLAGNFMNVCETCIWGAAARTSLHPHTLLLSKQTFGMSPSFIPVLPGEKFLRITKTATVDACYFMCGARENGGRRGAKDVEFAICFAIDSVS</sequence>
<evidence type="ECO:0000313" key="2">
    <source>
        <dbReference type="Proteomes" id="UP001054945"/>
    </source>
</evidence>
<name>A0AAV4TUP1_CAEEX</name>
<dbReference type="Proteomes" id="UP001054945">
    <property type="component" value="Unassembled WGS sequence"/>
</dbReference>
<evidence type="ECO:0000313" key="1">
    <source>
        <dbReference type="EMBL" id="GIY49650.1"/>
    </source>
</evidence>